<feature type="compositionally biased region" description="Low complexity" evidence="2">
    <location>
        <begin position="448"/>
        <end position="462"/>
    </location>
</feature>
<feature type="compositionally biased region" description="Polar residues" evidence="2">
    <location>
        <begin position="500"/>
        <end position="533"/>
    </location>
</feature>
<feature type="compositionally biased region" description="Pro residues" evidence="2">
    <location>
        <begin position="1055"/>
        <end position="1065"/>
    </location>
</feature>
<feature type="compositionally biased region" description="Polar residues" evidence="2">
    <location>
        <begin position="261"/>
        <end position="275"/>
    </location>
</feature>
<gene>
    <name evidence="3" type="ORF">EJ04DRAFT_577420</name>
</gene>
<feature type="compositionally biased region" description="Low complexity" evidence="2">
    <location>
        <begin position="1068"/>
        <end position="1086"/>
    </location>
</feature>
<feature type="compositionally biased region" description="Low complexity" evidence="2">
    <location>
        <begin position="54"/>
        <end position="87"/>
    </location>
</feature>
<organism evidence="3 4">
    <name type="scientific">Polyplosphaeria fusca</name>
    <dbReference type="NCBI Taxonomy" id="682080"/>
    <lineage>
        <taxon>Eukaryota</taxon>
        <taxon>Fungi</taxon>
        <taxon>Dikarya</taxon>
        <taxon>Ascomycota</taxon>
        <taxon>Pezizomycotina</taxon>
        <taxon>Dothideomycetes</taxon>
        <taxon>Pleosporomycetidae</taxon>
        <taxon>Pleosporales</taxon>
        <taxon>Tetraplosphaeriaceae</taxon>
        <taxon>Polyplosphaeria</taxon>
    </lineage>
</organism>
<name>A0A9P4V0Q1_9PLEO</name>
<dbReference type="Proteomes" id="UP000799444">
    <property type="component" value="Unassembled WGS sequence"/>
</dbReference>
<protein>
    <submittedName>
        <fullName evidence="3">Uncharacterized protein</fullName>
    </submittedName>
</protein>
<proteinExistence type="predicted"/>
<evidence type="ECO:0000256" key="1">
    <source>
        <dbReference type="SAM" id="Coils"/>
    </source>
</evidence>
<feature type="compositionally biased region" description="Low complexity" evidence="2">
    <location>
        <begin position="107"/>
        <end position="116"/>
    </location>
</feature>
<feature type="compositionally biased region" description="Low complexity" evidence="2">
    <location>
        <begin position="145"/>
        <end position="163"/>
    </location>
</feature>
<feature type="coiled-coil region" evidence="1">
    <location>
        <begin position="1263"/>
        <end position="1318"/>
    </location>
</feature>
<feature type="compositionally biased region" description="Polar residues" evidence="2">
    <location>
        <begin position="164"/>
        <end position="177"/>
    </location>
</feature>
<evidence type="ECO:0000313" key="4">
    <source>
        <dbReference type="Proteomes" id="UP000799444"/>
    </source>
</evidence>
<sequence length="1589" mass="172429">MQNYGQQQGYQRPGSTTSFVGHGGPPPPPYGGSQGYQSTTPSSNSQWAPPPPQNQGQAQWNQPQAQQQDSWGGQQQQQQPPQQQQGGYNPGVYGAMPGAYQNPSTGQPQYPNQQQDQPPPPPPKPQGFAAAVQQQQHSNQPSWSPQPQHGAQQGQQSFQSSQQDTGYPPQTHQTFDQSHGAYHGQGVQQQQYNTTAPPPPSQTPGGSYFPPTQQNQGRPGSIYGNEQLGTYSTPSSAVGQHPPNTVLSPNEQQPAYVPPSLSGQGVQAYQPTNTNPQPGVYIPPPPDVPAWQQASHAPLQGGQKKFRYTKPIVDPSLGQPQGYPGQVGMQQQGQFNQQPPQQQPQQGFQQYSQPQDQQHGQVHHQHQGSMQAGQFVQPSQPISQQFAHPEPHNQFQQPQQYGQPQGQHGQLPNQQFPQGQQWQSPPPADQGYAQPTPPNAPAPYGSNQQVQQQQWQPGHQTQASLGQQYPGHDPNIQAPKPISISGHTGTTPPGFVSDPSLASQPVSPIQNRQSMSFSSGQPSNLGRTSSVSSIAMGAMRNQQNKTSSPVPSKAASPPPPDGKPAHSALGMGGPSDWEHFGNIDEEVDDEELFGAKAKKDEPAELPSAELPSQPSPVSTAHEWPTPPSQPAPLNLQRRETFQPTPPPGKAASPAQPPSHPPQQGFVMGDAGWVPPQQTTPSQQHQAYQPPPPANNNFVMGDAGWGAQVQNQQQAPVQQPPQMAPASNEIVMGDVGGWRGTQQTPTQAQSAWAAQPPSQNHMAELKAKDEAYEKLKSDLEKEKSDLRAEIEKLKADMHDSKIHTDAEKKVLGEQIESMKADACQAKANSDLVAKEKDSTIERLNEDIEGKDDTIKERDGTIGDLKRELDAEKAKEPVKPTTADLVPDLDPWYAGSLDRYIAMLRSEATEPQVEEKIKIFQGFLRAESGVRGLEHHTAPPAVPAAAQGQAISSSFSDGPGLSRGASNASMKQKDVQVQIPQQSHNEHEPVAYSPGGRPIFQRRPTLTSQESIPSEISFSAPEPSTTPDNRRSDQSNPGPILTPTSSQDDDFNKTPIQSPPDELPPPMYKAYVPPAAASSTAPVESTTAHRQSLSFSNIPPIQPLNPTHKTGKSDEIFFGAHDEPKPAQKPASRPTTSTSTLDDVPVPPPLSFTPAPLSVTPAPLSFTPAPAATPSPRKNPLDTLIDLLPKQIAPPQPNPHLQEIRTQAEALPSDFSYIDDLTKAWERQSAQTRARLDRERRQRQEDSEARTDALFNDNEISYAEIGSIEDDFKESERDLKAQEDRLEYKSYVESVFDTVYDGLQADIKQLMELYMDVETQLHASAAGLTTLSDACTGPTTAECLVLLKDLHALLETRHERVVAAVSERDKRYKKTEIQPLYARGDIQKMKSVEKHFESAEKAAVLRAKHDRAERVGELVRVAEDVVVRAVGAEQKDIDAVGAALRGLPEHGGEEQGEVVARAGRAVEGLRGGSVGLLRVFNALEVLLNDVVLEAEIAQVRVEGGDQERIEGLEKERVEGGKRLGEELGRKVGVLEELGGEMQDLVREKGAGVVGQAVGQAGAKEGGGGEEDEKKKRLMAALEEAKRRNGHI</sequence>
<feature type="compositionally biased region" description="Polar residues" evidence="2">
    <location>
        <begin position="227"/>
        <end position="253"/>
    </location>
</feature>
<evidence type="ECO:0000256" key="2">
    <source>
        <dbReference type="SAM" id="MobiDB-lite"/>
    </source>
</evidence>
<dbReference type="EMBL" id="ML996157">
    <property type="protein sequence ID" value="KAF2733724.1"/>
    <property type="molecule type" value="Genomic_DNA"/>
</dbReference>
<feature type="compositionally biased region" description="Low complexity" evidence="2">
    <location>
        <begin position="318"/>
        <end position="360"/>
    </location>
</feature>
<dbReference type="OrthoDB" id="1883964at2759"/>
<feature type="compositionally biased region" description="Basic and acidic residues" evidence="2">
    <location>
        <begin position="1109"/>
        <end position="1124"/>
    </location>
</feature>
<comment type="caution">
    <text evidence="3">The sequence shown here is derived from an EMBL/GenBank/DDBJ whole genome shotgun (WGS) entry which is preliminary data.</text>
</comment>
<feature type="compositionally biased region" description="Polar residues" evidence="2">
    <location>
        <begin position="186"/>
        <end position="195"/>
    </location>
</feature>
<feature type="compositionally biased region" description="Basic and acidic residues" evidence="2">
    <location>
        <begin position="1232"/>
        <end position="1248"/>
    </location>
</feature>
<feature type="region of interest" description="Disordered" evidence="2">
    <location>
        <begin position="945"/>
        <end position="1180"/>
    </location>
</feature>
<accession>A0A9P4V0Q1</accession>
<feature type="compositionally biased region" description="Acidic residues" evidence="2">
    <location>
        <begin position="583"/>
        <end position="592"/>
    </location>
</feature>
<feature type="compositionally biased region" description="Low complexity" evidence="2">
    <location>
        <begin position="740"/>
        <end position="758"/>
    </location>
</feature>
<feature type="compositionally biased region" description="Polar residues" evidence="2">
    <location>
        <begin position="368"/>
        <end position="386"/>
    </location>
</feature>
<feature type="compositionally biased region" description="Polar residues" evidence="2">
    <location>
        <begin position="132"/>
        <end position="143"/>
    </location>
</feature>
<keyword evidence="1" id="KW-0175">Coiled coil</keyword>
<keyword evidence="4" id="KW-1185">Reference proteome</keyword>
<feature type="compositionally biased region" description="Polar residues" evidence="2">
    <location>
        <begin position="1002"/>
        <end position="1025"/>
    </location>
</feature>
<reference evidence="3" key="1">
    <citation type="journal article" date="2020" name="Stud. Mycol.">
        <title>101 Dothideomycetes genomes: a test case for predicting lifestyles and emergence of pathogens.</title>
        <authorList>
            <person name="Haridas S."/>
            <person name="Albert R."/>
            <person name="Binder M."/>
            <person name="Bloem J."/>
            <person name="Labutti K."/>
            <person name="Salamov A."/>
            <person name="Andreopoulos B."/>
            <person name="Baker S."/>
            <person name="Barry K."/>
            <person name="Bills G."/>
            <person name="Bluhm B."/>
            <person name="Cannon C."/>
            <person name="Castanera R."/>
            <person name="Culley D."/>
            <person name="Daum C."/>
            <person name="Ezra D."/>
            <person name="Gonzalez J."/>
            <person name="Henrissat B."/>
            <person name="Kuo A."/>
            <person name="Liang C."/>
            <person name="Lipzen A."/>
            <person name="Lutzoni F."/>
            <person name="Magnuson J."/>
            <person name="Mondo S."/>
            <person name="Nolan M."/>
            <person name="Ohm R."/>
            <person name="Pangilinan J."/>
            <person name="Park H.-J."/>
            <person name="Ramirez L."/>
            <person name="Alfaro M."/>
            <person name="Sun H."/>
            <person name="Tritt A."/>
            <person name="Yoshinaga Y."/>
            <person name="Zwiers L.-H."/>
            <person name="Turgeon B."/>
            <person name="Goodwin S."/>
            <person name="Spatafora J."/>
            <person name="Crous P."/>
            <person name="Grigoriev I."/>
        </authorList>
    </citation>
    <scope>NUCLEOTIDE SEQUENCE</scope>
    <source>
        <strain evidence="3">CBS 125425</strain>
    </source>
</reference>
<feature type="region of interest" description="Disordered" evidence="2">
    <location>
        <begin position="1"/>
        <end position="701"/>
    </location>
</feature>
<feature type="compositionally biased region" description="Pro residues" evidence="2">
    <location>
        <begin position="643"/>
        <end position="660"/>
    </location>
</feature>
<feature type="compositionally biased region" description="Polar residues" evidence="2">
    <location>
        <begin position="1032"/>
        <end position="1044"/>
    </location>
</feature>
<feature type="compositionally biased region" description="Low complexity" evidence="2">
    <location>
        <begin position="674"/>
        <end position="687"/>
    </location>
</feature>
<feature type="compositionally biased region" description="Low complexity" evidence="2">
    <location>
        <begin position="1158"/>
        <end position="1174"/>
    </location>
</feature>
<evidence type="ECO:0000313" key="3">
    <source>
        <dbReference type="EMBL" id="KAF2733724.1"/>
    </source>
</evidence>
<feature type="compositionally biased region" description="Polar residues" evidence="2">
    <location>
        <begin position="1087"/>
        <end position="1106"/>
    </location>
</feature>
<feature type="region of interest" description="Disordered" evidence="2">
    <location>
        <begin position="1228"/>
        <end position="1248"/>
    </location>
</feature>
<feature type="compositionally biased region" description="Polar residues" evidence="2">
    <location>
        <begin position="1"/>
        <end position="19"/>
    </location>
</feature>
<feature type="region of interest" description="Disordered" evidence="2">
    <location>
        <begin position="731"/>
        <end position="762"/>
    </location>
</feature>
<feature type="compositionally biased region" description="Low complexity" evidence="2">
    <location>
        <begin position="394"/>
        <end position="423"/>
    </location>
</feature>